<reference evidence="1 2" key="1">
    <citation type="journal article" date="2020" name="Mol. Biol. Evol.">
        <title>Distinct Expression and Methylation Patterns for Genes with Different Fates following a Single Whole-Genome Duplication in Flowering Plants.</title>
        <authorList>
            <person name="Shi T."/>
            <person name="Rahmani R.S."/>
            <person name="Gugger P.F."/>
            <person name="Wang M."/>
            <person name="Li H."/>
            <person name="Zhang Y."/>
            <person name="Li Z."/>
            <person name="Wang Q."/>
            <person name="Van de Peer Y."/>
            <person name="Marchal K."/>
            <person name="Chen J."/>
        </authorList>
    </citation>
    <scope>NUCLEOTIDE SEQUENCE [LARGE SCALE GENOMIC DNA]</scope>
    <source>
        <tissue evidence="1">Leaf</tissue>
    </source>
</reference>
<sequence length="27" mass="3026">MDLIQKGWWASMGAILVGPGPTYIYRT</sequence>
<evidence type="ECO:0000313" key="1">
    <source>
        <dbReference type="EMBL" id="DAD20365.1"/>
    </source>
</evidence>
<proteinExistence type="predicted"/>
<gene>
    <name evidence="1" type="ORF">HUJ06_021828</name>
</gene>
<comment type="caution">
    <text evidence="1">The sequence shown here is derived from an EMBL/GenBank/DDBJ whole genome shotgun (WGS) entry which is preliminary data.</text>
</comment>
<dbReference type="AlphaFoldDB" id="A0A822XNN6"/>
<organism evidence="1 2">
    <name type="scientific">Nelumbo nucifera</name>
    <name type="common">Sacred lotus</name>
    <dbReference type="NCBI Taxonomy" id="4432"/>
    <lineage>
        <taxon>Eukaryota</taxon>
        <taxon>Viridiplantae</taxon>
        <taxon>Streptophyta</taxon>
        <taxon>Embryophyta</taxon>
        <taxon>Tracheophyta</taxon>
        <taxon>Spermatophyta</taxon>
        <taxon>Magnoliopsida</taxon>
        <taxon>Proteales</taxon>
        <taxon>Nelumbonaceae</taxon>
        <taxon>Nelumbo</taxon>
    </lineage>
</organism>
<accession>A0A822XNN6</accession>
<keyword evidence="2" id="KW-1185">Reference proteome</keyword>
<evidence type="ECO:0000313" key="2">
    <source>
        <dbReference type="Proteomes" id="UP000607653"/>
    </source>
</evidence>
<dbReference type="Proteomes" id="UP000607653">
    <property type="component" value="Unassembled WGS sequence"/>
</dbReference>
<protein>
    <submittedName>
        <fullName evidence="1">Uncharacterized protein</fullName>
    </submittedName>
</protein>
<dbReference type="EMBL" id="DUZY01000001">
    <property type="protein sequence ID" value="DAD20365.1"/>
    <property type="molecule type" value="Genomic_DNA"/>
</dbReference>
<name>A0A822XNN6_NELNU</name>